<dbReference type="Proteomes" id="UP000678276">
    <property type="component" value="Unassembled WGS sequence"/>
</dbReference>
<dbReference type="Pfam" id="PF06348">
    <property type="entry name" value="DUF1059"/>
    <property type="match status" value="1"/>
</dbReference>
<accession>A0ABS4BMW0</accession>
<name>A0ABS4BMW0_9HYPH</name>
<dbReference type="InterPro" id="IPR009409">
    <property type="entry name" value="DUF1059"/>
</dbReference>
<comment type="caution">
    <text evidence="1">The sequence shown here is derived from an EMBL/GenBank/DDBJ whole genome shotgun (WGS) entry which is preliminary data.</text>
</comment>
<sequence>MYELDCSTVFPGCERVIRADSPAGVIRRAVAQANALGIERVTPSMLDSMREKMIERPETADRAA</sequence>
<evidence type="ECO:0000313" key="2">
    <source>
        <dbReference type="Proteomes" id="UP000678276"/>
    </source>
</evidence>
<protein>
    <submittedName>
        <fullName evidence="1">DUF1059 domain-containing protein</fullName>
    </submittedName>
</protein>
<gene>
    <name evidence="1" type="ORF">J6595_20715</name>
</gene>
<reference evidence="1 2" key="1">
    <citation type="submission" date="2021-04" db="EMBL/GenBank/DDBJ databases">
        <title>Whole genome sequence of Jiella sp. KSK16Y-1.</title>
        <authorList>
            <person name="Tuo L."/>
        </authorList>
    </citation>
    <scope>NUCLEOTIDE SEQUENCE [LARGE SCALE GENOMIC DNA]</scope>
    <source>
        <strain evidence="1 2">KSK16Y-1</strain>
    </source>
</reference>
<dbReference type="EMBL" id="JAGJCF010000023">
    <property type="protein sequence ID" value="MBP0618010.1"/>
    <property type="molecule type" value="Genomic_DNA"/>
</dbReference>
<proteinExistence type="predicted"/>
<organism evidence="1 2">
    <name type="scientific">Jiella mangrovi</name>
    <dbReference type="NCBI Taxonomy" id="2821407"/>
    <lineage>
        <taxon>Bacteria</taxon>
        <taxon>Pseudomonadati</taxon>
        <taxon>Pseudomonadota</taxon>
        <taxon>Alphaproteobacteria</taxon>
        <taxon>Hyphomicrobiales</taxon>
        <taxon>Aurantimonadaceae</taxon>
        <taxon>Jiella</taxon>
    </lineage>
</organism>
<dbReference type="RefSeq" id="WP_209597339.1">
    <property type="nucleotide sequence ID" value="NZ_JAGJCF010000023.1"/>
</dbReference>
<keyword evidence="2" id="KW-1185">Reference proteome</keyword>
<evidence type="ECO:0000313" key="1">
    <source>
        <dbReference type="EMBL" id="MBP0618010.1"/>
    </source>
</evidence>